<protein>
    <submittedName>
        <fullName evidence="3">Uncharacterized protein</fullName>
    </submittedName>
</protein>
<dbReference type="OrthoDB" id="10625083at2759"/>
<keyword evidence="1" id="KW-0175">Coiled coil</keyword>
<feature type="coiled-coil region" evidence="1">
    <location>
        <begin position="615"/>
        <end position="642"/>
    </location>
</feature>
<comment type="caution">
    <text evidence="3">The sequence shown here is derived from an EMBL/GenBank/DDBJ whole genome shotgun (WGS) entry which is preliminary data.</text>
</comment>
<feature type="compositionally biased region" description="Low complexity" evidence="2">
    <location>
        <begin position="118"/>
        <end position="138"/>
    </location>
</feature>
<evidence type="ECO:0000313" key="4">
    <source>
        <dbReference type="Proteomes" id="UP001150538"/>
    </source>
</evidence>
<feature type="compositionally biased region" description="Low complexity" evidence="2">
    <location>
        <begin position="742"/>
        <end position="752"/>
    </location>
</feature>
<accession>A0A9W8DK59</accession>
<sequence length="813" mass="90121">MDYHKKYIGDPTDHDQSLHAPTERAYALPKNEEAKLKAAVNKLIIEHKVLLPEETITLAQQLAYAYFNSHEGDNTANGTIALLQSACEYANAPRLKVYEYVQQRKKLKAYKHKIDQGSSNSNKDNNNNNNSSSSSTSNRCWLPSLSLFFITRYLLEKNLEKCEIKHELLWNEISSDFEKIPMKIIKAADSHLEKYNYLNIYLQGKTLDSEEKEELNLIIAAGLLNIGIKETFKSKISIRNHILISGLIKIQQPSLWALEAYNDNLKVIKKFKKGINKRLEGASHVANILSKNLSPNTKYFGLSALKPIPAPSFLLIGIKQKNIDKVVQEIANVVFDTPDNYFMLDLANYNKPDSIYELFGRDGSEGYGSSSSSSSSVGEDDEAELSQQELQQYWLGKIPNYMSERPKGLIYIKNWVDCDPRIAEKFQGIIKTGFYECPSYGGSTGRSRKGKVKSIFSSIMKKKENQVIDFRGCCFIFGHKLDTTSCLNSIARKDSKDDDAADNKEGGGKGKVSKINIKTRDILKNLDQEAIDKINDMIKNVPSFETIEESAKKPTPSSFNNNKKSKAASTNNDSSIKSPATSNTTSTISPATAQNNAKSASANGADGPDRKSATKDLSEKELKALKKQLKNEKDLRKQHHDNVRRTLGPVVHACLDQFYSAVANDTAWGEALSYVNKDLLIDVPELINKTTGSYVNLPENIDIPGKNADTAVGKQEDTDDDEEESDAKKKAKSDKTLIKRTSSSSGSSSSGSEDSKSGSSKKKQSKVKLSTLVNVIHGLTFSYLKATNTNGGSDSIKKDTATKTAGKARKKTK</sequence>
<feature type="compositionally biased region" description="Polar residues" evidence="2">
    <location>
        <begin position="576"/>
        <end position="602"/>
    </location>
</feature>
<proteinExistence type="predicted"/>
<evidence type="ECO:0000313" key="3">
    <source>
        <dbReference type="EMBL" id="KAJ1911601.1"/>
    </source>
</evidence>
<dbReference type="Proteomes" id="UP001150538">
    <property type="component" value="Unassembled WGS sequence"/>
</dbReference>
<dbReference type="AlphaFoldDB" id="A0A9W8DK59"/>
<gene>
    <name evidence="3" type="ORF">H4219_005885</name>
</gene>
<feature type="region of interest" description="Disordered" evidence="2">
    <location>
        <begin position="785"/>
        <end position="813"/>
    </location>
</feature>
<feature type="region of interest" description="Disordered" evidence="2">
    <location>
        <begin position="111"/>
        <end position="138"/>
    </location>
</feature>
<keyword evidence="4" id="KW-1185">Reference proteome</keyword>
<reference evidence="3" key="1">
    <citation type="submission" date="2022-07" db="EMBL/GenBank/DDBJ databases">
        <title>Phylogenomic reconstructions and comparative analyses of Kickxellomycotina fungi.</title>
        <authorList>
            <person name="Reynolds N.K."/>
            <person name="Stajich J.E."/>
            <person name="Barry K."/>
            <person name="Grigoriev I.V."/>
            <person name="Crous P."/>
            <person name="Smith M.E."/>
        </authorList>
    </citation>
    <scope>NUCLEOTIDE SEQUENCE</scope>
    <source>
        <strain evidence="3">NBRC 100468</strain>
    </source>
</reference>
<name>A0A9W8DK59_9FUNG</name>
<dbReference type="EMBL" id="JANBPU010000430">
    <property type="protein sequence ID" value="KAJ1911601.1"/>
    <property type="molecule type" value="Genomic_DNA"/>
</dbReference>
<feature type="region of interest" description="Disordered" evidence="2">
    <location>
        <begin position="695"/>
        <end position="767"/>
    </location>
</feature>
<organism evidence="3 4">
    <name type="scientific">Mycoemilia scoparia</name>
    <dbReference type="NCBI Taxonomy" id="417184"/>
    <lineage>
        <taxon>Eukaryota</taxon>
        <taxon>Fungi</taxon>
        <taxon>Fungi incertae sedis</taxon>
        <taxon>Zoopagomycota</taxon>
        <taxon>Kickxellomycotina</taxon>
        <taxon>Kickxellomycetes</taxon>
        <taxon>Kickxellales</taxon>
        <taxon>Kickxellaceae</taxon>
        <taxon>Mycoemilia</taxon>
    </lineage>
</organism>
<evidence type="ECO:0000256" key="2">
    <source>
        <dbReference type="SAM" id="MobiDB-lite"/>
    </source>
</evidence>
<feature type="compositionally biased region" description="Low complexity" evidence="2">
    <location>
        <begin position="553"/>
        <end position="575"/>
    </location>
</feature>
<feature type="region of interest" description="Disordered" evidence="2">
    <location>
        <begin position="547"/>
        <end position="615"/>
    </location>
</feature>
<evidence type="ECO:0000256" key="1">
    <source>
        <dbReference type="SAM" id="Coils"/>
    </source>
</evidence>